<dbReference type="InterPro" id="IPR027040">
    <property type="entry name" value="PSMD4"/>
</dbReference>
<dbReference type="InterPro" id="IPR036047">
    <property type="entry name" value="F-box-like_dom_sf"/>
</dbReference>
<feature type="region of interest" description="Disordered" evidence="2">
    <location>
        <begin position="1"/>
        <end position="56"/>
    </location>
</feature>
<sequence length="1123" mass="122120">MQPAPPDVSNRSHTVNRSPDDFQNTQHGHDSYGDSQVSGRLPWGAGDTPLGSDSSADELSLLNTESSSAIDRVSEYENKYRSQSDFGFIVIPSTKESKLSFDAFPNEVLTHILSHLPPPALSSIALVSRRFHSLVTTPHAWRIAFSRYFPGPSALEDPHDSDRLTSDKRHFSRLTALASWRSEYILRTRLLRSLSRGKPAQFGLAKRSPAVRTASVRNGSAIATYTSQLLYPVSHLNGNFGNESSKKEPLFIHGASEQCAVTASDPSTVKVGTWGLADHNFSRHFADSFPGETEYGLGSGNIVGVPNSMDVSQPYGMIYGEGCPQGRIYYLSTTEQRGRFLGLPNDSGSQPQFGIPAINHITTAITAVWIAKSADVLKMTGGLVGMLSGSSSGILSAYALGPHPTYEKRFERGQVTARWVLSPGVPIVSIAVDDNYSVKRHQRGRLWAAVLNALGEVFYLSDLPQQTDPMPTNITPEIADQQAWKTGRSVRWELVEVSRRTARPDPFNRELVDGSYSPRSSSDSMKLSDEQVAAETKEVEQFLSFKPKHFRKLCEGWDMRRDLRVDFAGGDGHGAGEAFIVIQRGDGEDQKAGIRRYVRKIIPSHLPMPVSKPDTLPPAVVTSSIFGGPTSSPGVSSATNSFPPSRASSQLTETVCSASNTEWYITEFHFDGRKSLQITTSALDHSTYSVLAPDEDLLMSSDSQSSSAVSSPLPHMQRPSGSEIPGQRGRYMAVGTATGSVFVWDIRSPTAKNAEIVNSVAPIRCIFTESPSVSCVALTSLYLVHGGNDGLVQAWDPLASTSRPIRTINSRFSTRARRRLVQAEASINGVGNNFYATGAISLDPDPTRLRGMVALGTHLRYWSYSSSAADQYKSNKRRLRYGQRGNNLGAGGQRFNNSGRGTINDYIEDEKREMERQAKADQKERAHLSNRFGVDLLGPDVGEEEMLAYAQLLSQEAYSSEATKRGDPVEGSVISSSPSDTIGPNDSSVAPDELSSASSPCNDPVEDDLDPEIAEAIRLSLLEESASQGTFEPSSSFAVKYSNGTSSGKSASSPPKPEGAESSRQQEIDDLDLAIQLSLVETHGYDNGHLDDPSEHQDEEFPSLPAPQSPASAKNKGKARVVW</sequence>
<dbReference type="STRING" id="1036611.A0A1L9P534"/>
<keyword evidence="5" id="KW-1185">Reference proteome</keyword>
<accession>A0A1L9P534</accession>
<keyword evidence="1" id="KW-0175">Coiled coil</keyword>
<dbReference type="RefSeq" id="XP_040662393.1">
    <property type="nucleotide sequence ID" value="XM_040808891.1"/>
</dbReference>
<feature type="compositionally biased region" description="Basic and acidic residues" evidence="2">
    <location>
        <begin position="1083"/>
        <end position="1096"/>
    </location>
</feature>
<dbReference type="Pfam" id="PF12937">
    <property type="entry name" value="F-box-like"/>
    <property type="match status" value="1"/>
</dbReference>
<feature type="compositionally biased region" description="Polar residues" evidence="2">
    <location>
        <begin position="1025"/>
        <end position="1045"/>
    </location>
</feature>
<dbReference type="CDD" id="cd09917">
    <property type="entry name" value="F-box_SF"/>
    <property type="match status" value="1"/>
</dbReference>
<dbReference type="InterPro" id="IPR001810">
    <property type="entry name" value="F-box_dom"/>
</dbReference>
<feature type="region of interest" description="Disordered" evidence="2">
    <location>
        <begin position="700"/>
        <end position="728"/>
    </location>
</feature>
<dbReference type="PANTHER" id="PTHR10223:SF2">
    <property type="entry name" value="F-BOX AND WD DOMAIN PROTEIN (AFU_ORTHOLOGUE AFUA_6G11400)"/>
    <property type="match status" value="1"/>
</dbReference>
<dbReference type="GO" id="GO:0008540">
    <property type="term" value="C:proteasome regulatory particle, base subcomplex"/>
    <property type="evidence" value="ECO:0007669"/>
    <property type="project" value="TreeGrafter"/>
</dbReference>
<dbReference type="AlphaFoldDB" id="A0A1L9P534"/>
<dbReference type="OrthoDB" id="2095648at2759"/>
<dbReference type="SUPFAM" id="SSF81383">
    <property type="entry name" value="F-box domain"/>
    <property type="match status" value="1"/>
</dbReference>
<dbReference type="SMART" id="SM00256">
    <property type="entry name" value="FBOX"/>
    <property type="match status" value="1"/>
</dbReference>
<feature type="region of interest" description="Disordered" evidence="2">
    <location>
        <begin position="883"/>
        <end position="902"/>
    </location>
</feature>
<evidence type="ECO:0000313" key="5">
    <source>
        <dbReference type="Proteomes" id="UP000184073"/>
    </source>
</evidence>
<dbReference type="SMART" id="SM00726">
    <property type="entry name" value="UIM"/>
    <property type="match status" value="3"/>
</dbReference>
<dbReference type="InterPro" id="IPR036322">
    <property type="entry name" value="WD40_repeat_dom_sf"/>
</dbReference>
<name>A0A1L9P534_ASPVE</name>
<dbReference type="Gene3D" id="1.20.1280.50">
    <property type="match status" value="1"/>
</dbReference>
<dbReference type="EMBL" id="KV878125">
    <property type="protein sequence ID" value="OJI96630.1"/>
    <property type="molecule type" value="Genomic_DNA"/>
</dbReference>
<organism evidence="4 5">
    <name type="scientific">Aspergillus versicolor CBS 583.65</name>
    <dbReference type="NCBI Taxonomy" id="1036611"/>
    <lineage>
        <taxon>Eukaryota</taxon>
        <taxon>Fungi</taxon>
        <taxon>Dikarya</taxon>
        <taxon>Ascomycota</taxon>
        <taxon>Pezizomycotina</taxon>
        <taxon>Eurotiomycetes</taxon>
        <taxon>Eurotiomycetidae</taxon>
        <taxon>Eurotiales</taxon>
        <taxon>Aspergillaceae</taxon>
        <taxon>Aspergillus</taxon>
        <taxon>Aspergillus subgen. Nidulantes</taxon>
    </lineage>
</organism>
<feature type="compositionally biased region" description="Basic and acidic residues" evidence="2">
    <location>
        <begin position="1058"/>
        <end position="1067"/>
    </location>
</feature>
<feature type="compositionally biased region" description="Acidic residues" evidence="2">
    <location>
        <begin position="1004"/>
        <end position="1013"/>
    </location>
</feature>
<dbReference type="SUPFAM" id="SSF50978">
    <property type="entry name" value="WD40 repeat-like"/>
    <property type="match status" value="1"/>
</dbReference>
<reference evidence="5" key="1">
    <citation type="journal article" date="2017" name="Genome Biol.">
        <title>Comparative genomics reveals high biological diversity and specific adaptations in the industrially and medically important fungal genus Aspergillus.</title>
        <authorList>
            <person name="de Vries R.P."/>
            <person name="Riley R."/>
            <person name="Wiebenga A."/>
            <person name="Aguilar-Osorio G."/>
            <person name="Amillis S."/>
            <person name="Uchima C.A."/>
            <person name="Anderluh G."/>
            <person name="Asadollahi M."/>
            <person name="Askin M."/>
            <person name="Barry K."/>
            <person name="Battaglia E."/>
            <person name="Bayram O."/>
            <person name="Benocci T."/>
            <person name="Braus-Stromeyer S.A."/>
            <person name="Caldana C."/>
            <person name="Canovas D."/>
            <person name="Cerqueira G.C."/>
            <person name="Chen F."/>
            <person name="Chen W."/>
            <person name="Choi C."/>
            <person name="Clum A."/>
            <person name="Dos Santos R.A."/>
            <person name="Damasio A.R."/>
            <person name="Diallinas G."/>
            <person name="Emri T."/>
            <person name="Fekete E."/>
            <person name="Flipphi M."/>
            <person name="Freyberg S."/>
            <person name="Gallo A."/>
            <person name="Gournas C."/>
            <person name="Habgood R."/>
            <person name="Hainaut M."/>
            <person name="Harispe M.L."/>
            <person name="Henrissat B."/>
            <person name="Hilden K.S."/>
            <person name="Hope R."/>
            <person name="Hossain A."/>
            <person name="Karabika E."/>
            <person name="Karaffa L."/>
            <person name="Karanyi Z."/>
            <person name="Krasevec N."/>
            <person name="Kuo A."/>
            <person name="Kusch H."/>
            <person name="LaButti K."/>
            <person name="Lagendijk E.L."/>
            <person name="Lapidus A."/>
            <person name="Levasseur A."/>
            <person name="Lindquist E."/>
            <person name="Lipzen A."/>
            <person name="Logrieco A.F."/>
            <person name="MacCabe A."/>
            <person name="Maekelae M.R."/>
            <person name="Malavazi I."/>
            <person name="Melin P."/>
            <person name="Meyer V."/>
            <person name="Mielnichuk N."/>
            <person name="Miskei M."/>
            <person name="Molnar A.P."/>
            <person name="Mule G."/>
            <person name="Ngan C.Y."/>
            <person name="Orejas M."/>
            <person name="Orosz E."/>
            <person name="Ouedraogo J.P."/>
            <person name="Overkamp K.M."/>
            <person name="Park H.-S."/>
            <person name="Perrone G."/>
            <person name="Piumi F."/>
            <person name="Punt P.J."/>
            <person name="Ram A.F."/>
            <person name="Ramon A."/>
            <person name="Rauscher S."/>
            <person name="Record E."/>
            <person name="Riano-Pachon D.M."/>
            <person name="Robert V."/>
            <person name="Roehrig J."/>
            <person name="Ruller R."/>
            <person name="Salamov A."/>
            <person name="Salih N.S."/>
            <person name="Samson R.A."/>
            <person name="Sandor E."/>
            <person name="Sanguinetti M."/>
            <person name="Schuetze T."/>
            <person name="Sepcic K."/>
            <person name="Shelest E."/>
            <person name="Sherlock G."/>
            <person name="Sophianopoulou V."/>
            <person name="Squina F.M."/>
            <person name="Sun H."/>
            <person name="Susca A."/>
            <person name="Todd R.B."/>
            <person name="Tsang A."/>
            <person name="Unkles S.E."/>
            <person name="van de Wiele N."/>
            <person name="van Rossen-Uffink D."/>
            <person name="Oliveira J.V."/>
            <person name="Vesth T.C."/>
            <person name="Visser J."/>
            <person name="Yu J.-H."/>
            <person name="Zhou M."/>
            <person name="Andersen M.R."/>
            <person name="Archer D.B."/>
            <person name="Baker S.E."/>
            <person name="Benoit I."/>
            <person name="Brakhage A.A."/>
            <person name="Braus G.H."/>
            <person name="Fischer R."/>
            <person name="Frisvad J.C."/>
            <person name="Goldman G.H."/>
            <person name="Houbraken J."/>
            <person name="Oakley B."/>
            <person name="Pocsi I."/>
            <person name="Scazzocchio C."/>
            <person name="Seiboth B."/>
            <person name="vanKuyk P.A."/>
            <person name="Wortman J."/>
            <person name="Dyer P.S."/>
            <person name="Grigoriev I.V."/>
        </authorList>
    </citation>
    <scope>NUCLEOTIDE SEQUENCE [LARGE SCALE GENOMIC DNA]</scope>
    <source>
        <strain evidence="5">CBS 583.65</strain>
    </source>
</reference>
<dbReference type="GO" id="GO:0005829">
    <property type="term" value="C:cytosol"/>
    <property type="evidence" value="ECO:0007669"/>
    <property type="project" value="TreeGrafter"/>
</dbReference>
<feature type="compositionally biased region" description="Polar residues" evidence="2">
    <location>
        <begin position="973"/>
        <end position="988"/>
    </location>
</feature>
<dbReference type="GO" id="GO:0005634">
    <property type="term" value="C:nucleus"/>
    <property type="evidence" value="ECO:0007669"/>
    <property type="project" value="TreeGrafter"/>
</dbReference>
<dbReference type="VEuPathDB" id="FungiDB:ASPVEDRAFT_182453"/>
<dbReference type="PROSITE" id="PS50181">
    <property type="entry name" value="FBOX"/>
    <property type="match status" value="1"/>
</dbReference>
<dbReference type="GO" id="GO:0043161">
    <property type="term" value="P:proteasome-mediated ubiquitin-dependent protein catabolic process"/>
    <property type="evidence" value="ECO:0007669"/>
    <property type="project" value="TreeGrafter"/>
</dbReference>
<feature type="region of interest" description="Disordered" evidence="2">
    <location>
        <begin position="960"/>
        <end position="1123"/>
    </location>
</feature>
<dbReference type="GeneID" id="63724402"/>
<dbReference type="Proteomes" id="UP000184073">
    <property type="component" value="Unassembled WGS sequence"/>
</dbReference>
<proteinExistence type="predicted"/>
<feature type="compositionally biased region" description="Low complexity" evidence="2">
    <location>
        <begin position="700"/>
        <end position="711"/>
    </location>
</feature>
<dbReference type="InterPro" id="IPR003903">
    <property type="entry name" value="UIM_dom"/>
</dbReference>
<dbReference type="Gene3D" id="2.130.10.10">
    <property type="entry name" value="YVTN repeat-like/Quinoprotein amine dehydrogenase"/>
    <property type="match status" value="1"/>
</dbReference>
<evidence type="ECO:0000259" key="3">
    <source>
        <dbReference type="PROSITE" id="PS50181"/>
    </source>
</evidence>
<evidence type="ECO:0000256" key="1">
    <source>
        <dbReference type="SAM" id="Coils"/>
    </source>
</evidence>
<protein>
    <recommendedName>
        <fullName evidence="3">F-box domain-containing protein</fullName>
    </recommendedName>
</protein>
<feature type="domain" description="F-box" evidence="3">
    <location>
        <begin position="98"/>
        <end position="144"/>
    </location>
</feature>
<gene>
    <name evidence="4" type="ORF">ASPVEDRAFT_182453</name>
</gene>
<evidence type="ECO:0000313" key="4">
    <source>
        <dbReference type="EMBL" id="OJI96630.1"/>
    </source>
</evidence>
<dbReference type="InterPro" id="IPR015943">
    <property type="entry name" value="WD40/YVTN_repeat-like_dom_sf"/>
</dbReference>
<evidence type="ECO:0000256" key="2">
    <source>
        <dbReference type="SAM" id="MobiDB-lite"/>
    </source>
</evidence>
<dbReference type="PANTHER" id="PTHR10223">
    <property type="entry name" value="26S PROTEASOME NON-ATPASE REGULATORY SUBUNIT 4"/>
    <property type="match status" value="1"/>
</dbReference>
<dbReference type="GO" id="GO:0031593">
    <property type="term" value="F:polyubiquitin modification-dependent protein binding"/>
    <property type="evidence" value="ECO:0007669"/>
    <property type="project" value="TreeGrafter"/>
</dbReference>
<feature type="coiled-coil region" evidence="1">
    <location>
        <begin position="904"/>
        <end position="931"/>
    </location>
</feature>
<feature type="compositionally biased region" description="Polar residues" evidence="2">
    <location>
        <begin position="9"/>
        <end position="26"/>
    </location>
</feature>